<feature type="domain" description="WhiA LAGLIDADG-like" evidence="7">
    <location>
        <begin position="121"/>
        <end position="211"/>
    </location>
</feature>
<dbReference type="InterPro" id="IPR003802">
    <property type="entry name" value="Sporulation_regulator_WhiA"/>
</dbReference>
<evidence type="ECO:0000256" key="4">
    <source>
        <dbReference type="HAMAP-Rule" id="MF_01420"/>
    </source>
</evidence>
<protein>
    <recommendedName>
        <fullName evidence="4">Probable cell division protein WhiA</fullName>
    </recommendedName>
</protein>
<dbReference type="EMBL" id="DVFU01000023">
    <property type="protein sequence ID" value="HIQ64325.1"/>
    <property type="molecule type" value="Genomic_DNA"/>
</dbReference>
<reference evidence="8" key="1">
    <citation type="submission" date="2020-10" db="EMBL/GenBank/DDBJ databases">
        <authorList>
            <person name="Gilroy R."/>
        </authorList>
    </citation>
    <scope>NUCLEOTIDE SEQUENCE</scope>
    <source>
        <strain evidence="8">CHK165-10780</strain>
    </source>
</reference>
<evidence type="ECO:0000259" key="5">
    <source>
        <dbReference type="Pfam" id="PF02650"/>
    </source>
</evidence>
<keyword evidence="3 4" id="KW-0131">Cell cycle</keyword>
<keyword evidence="2 4" id="KW-0238">DNA-binding</keyword>
<evidence type="ECO:0000256" key="2">
    <source>
        <dbReference type="ARBA" id="ARBA00023125"/>
    </source>
</evidence>
<dbReference type="PANTHER" id="PTHR37307:SF1">
    <property type="entry name" value="CELL DIVISION PROTEIN WHIA-RELATED"/>
    <property type="match status" value="1"/>
</dbReference>
<sequence length="315" mass="36750">MSFATNVKNEICHIDEDKSQMIAELSAFFRNNAVYDGKKIDLLTENANIVKRIFLLVKECYQVNLSFVQKKNNNFAKNSLYLMTIDSKVDLILKDLSVYSENGYYMVVPKDYITSSFDDARAYLRGTFLAKGSINDPKTSRYHLEFSIDTIEEAEFVQSLLNRFLLNAKVLTREKGYMVYLKEAEKISDFLRIIQATQALLYFEDIRIYRDNMNMTNRLNNMEQANMDKVVETALTQVKQIRYIEEKVGLDLLDEKTLELAQYRLKYPESSTKELSDIISLETGHPITKSGINHRFRKIKEFYNRLKAQEDSKSE</sequence>
<comment type="caution">
    <text evidence="8">The sequence shown here is derived from an EMBL/GenBank/DDBJ whole genome shotgun (WGS) entry which is preliminary data.</text>
</comment>
<dbReference type="GO" id="GO:0043937">
    <property type="term" value="P:regulation of sporulation"/>
    <property type="evidence" value="ECO:0007669"/>
    <property type="project" value="InterPro"/>
</dbReference>
<dbReference type="NCBIfam" id="TIGR00647">
    <property type="entry name" value="DNA_bind_WhiA"/>
    <property type="match status" value="1"/>
</dbReference>
<dbReference type="AlphaFoldDB" id="A0A9D1CK04"/>
<gene>
    <name evidence="4 8" type="primary">whiA</name>
    <name evidence="8" type="ORF">IAC85_01145</name>
</gene>
<dbReference type="HAMAP" id="MF_01420">
    <property type="entry name" value="HTH_type_WhiA"/>
    <property type="match status" value="1"/>
</dbReference>
<comment type="similarity">
    <text evidence="4">Belongs to the WhiA family.</text>
</comment>
<dbReference type="Pfam" id="PF02650">
    <property type="entry name" value="HTH_WhiA"/>
    <property type="match status" value="1"/>
</dbReference>
<dbReference type="PANTHER" id="PTHR37307">
    <property type="entry name" value="CELL DIVISION PROTEIN WHIA-RELATED"/>
    <property type="match status" value="1"/>
</dbReference>
<accession>A0A9D1CK04</accession>
<name>A0A9D1CK04_9FIRM</name>
<evidence type="ECO:0000259" key="6">
    <source>
        <dbReference type="Pfam" id="PF10298"/>
    </source>
</evidence>
<reference evidence="8" key="2">
    <citation type="journal article" date="2021" name="PeerJ">
        <title>Extensive microbial diversity within the chicken gut microbiome revealed by metagenomics and culture.</title>
        <authorList>
            <person name="Gilroy R."/>
            <person name="Ravi A."/>
            <person name="Getino M."/>
            <person name="Pursley I."/>
            <person name="Horton D.L."/>
            <person name="Alikhan N.F."/>
            <person name="Baker D."/>
            <person name="Gharbi K."/>
            <person name="Hall N."/>
            <person name="Watson M."/>
            <person name="Adriaenssens E.M."/>
            <person name="Foster-Nyarko E."/>
            <person name="Jarju S."/>
            <person name="Secka A."/>
            <person name="Antonio M."/>
            <person name="Oren A."/>
            <person name="Chaudhuri R.R."/>
            <person name="La Ragione R."/>
            <person name="Hildebrand F."/>
            <person name="Pallen M.J."/>
        </authorList>
    </citation>
    <scope>NUCLEOTIDE SEQUENCE</scope>
    <source>
        <strain evidence="8">CHK165-10780</strain>
    </source>
</reference>
<dbReference type="InterPro" id="IPR023054">
    <property type="entry name" value="Sporulation_regulator_WhiA_C"/>
</dbReference>
<dbReference type="GO" id="GO:0003677">
    <property type="term" value="F:DNA binding"/>
    <property type="evidence" value="ECO:0007669"/>
    <property type="project" value="UniProtKB-UniRule"/>
</dbReference>
<dbReference type="InterPro" id="IPR018478">
    <property type="entry name" value="Sporu_reg_WhiA_N_dom"/>
</dbReference>
<proteinExistence type="inferred from homology"/>
<evidence type="ECO:0000313" key="9">
    <source>
        <dbReference type="Proteomes" id="UP000886725"/>
    </source>
</evidence>
<dbReference type="GO" id="GO:0051301">
    <property type="term" value="P:cell division"/>
    <property type="evidence" value="ECO:0007669"/>
    <property type="project" value="UniProtKB-UniRule"/>
</dbReference>
<dbReference type="Proteomes" id="UP000886725">
    <property type="component" value="Unassembled WGS sequence"/>
</dbReference>
<feature type="domain" description="Sporulation regulator WhiA C-terminal" evidence="5">
    <location>
        <begin position="217"/>
        <end position="302"/>
    </location>
</feature>
<comment type="function">
    <text evidence="4">Involved in cell division and chromosome segregation.</text>
</comment>
<dbReference type="Gene3D" id="3.10.28.10">
    <property type="entry name" value="Homing endonucleases"/>
    <property type="match status" value="1"/>
</dbReference>
<dbReference type="Pfam" id="PF14527">
    <property type="entry name" value="LAGLIDADG_WhiA"/>
    <property type="match status" value="1"/>
</dbReference>
<organism evidence="8 9">
    <name type="scientific">Candidatus Faecenecus gallistercoris</name>
    <dbReference type="NCBI Taxonomy" id="2840793"/>
    <lineage>
        <taxon>Bacteria</taxon>
        <taxon>Bacillati</taxon>
        <taxon>Bacillota</taxon>
        <taxon>Bacillota incertae sedis</taxon>
        <taxon>Candidatus Faecenecus</taxon>
    </lineage>
</organism>
<dbReference type="Pfam" id="PF10298">
    <property type="entry name" value="WhiA_N"/>
    <property type="match status" value="1"/>
</dbReference>
<feature type="domain" description="Sporulation transcription regulator WhiA N-terminal" evidence="6">
    <location>
        <begin position="19"/>
        <end position="98"/>
    </location>
</feature>
<evidence type="ECO:0000259" key="7">
    <source>
        <dbReference type="Pfam" id="PF14527"/>
    </source>
</evidence>
<evidence type="ECO:0000256" key="1">
    <source>
        <dbReference type="ARBA" id="ARBA00022618"/>
    </source>
</evidence>
<evidence type="ECO:0000313" key="8">
    <source>
        <dbReference type="EMBL" id="HIQ64325.1"/>
    </source>
</evidence>
<dbReference type="InterPro" id="IPR027434">
    <property type="entry name" value="Homing_endonucl"/>
</dbReference>
<evidence type="ECO:0000256" key="3">
    <source>
        <dbReference type="ARBA" id="ARBA00023306"/>
    </source>
</evidence>
<dbReference type="SUPFAM" id="SSF55608">
    <property type="entry name" value="Homing endonucleases"/>
    <property type="match status" value="1"/>
</dbReference>
<keyword evidence="1 4" id="KW-0132">Cell division</keyword>
<dbReference type="InterPro" id="IPR039518">
    <property type="entry name" value="WhiA_LAGLIDADG_dom"/>
</dbReference>